<feature type="binding site" evidence="6">
    <location>
        <begin position="116"/>
        <end position="117"/>
    </location>
    <ligand>
        <name>S-adenosyl-L-methionine</name>
        <dbReference type="ChEBI" id="CHEBI:59789"/>
    </ligand>
</feature>
<dbReference type="KEGG" id="gtl:EP073_00690"/>
<comment type="similarity">
    <text evidence="6">Belongs to the methyltransferase superfamily. RNA methyltransferase RsmG family.</text>
</comment>
<gene>
    <name evidence="6 7" type="primary">rsmG</name>
    <name evidence="7" type="ORF">EP073_00690</name>
</gene>
<dbReference type="InterPro" id="IPR029063">
    <property type="entry name" value="SAM-dependent_MTases_sf"/>
</dbReference>
<dbReference type="Pfam" id="PF02527">
    <property type="entry name" value="GidB"/>
    <property type="match status" value="1"/>
</dbReference>
<comment type="function">
    <text evidence="6">Specifically methylates the N7 position of a guanine in 16S rRNA.</text>
</comment>
<evidence type="ECO:0000256" key="1">
    <source>
        <dbReference type="ARBA" id="ARBA00022490"/>
    </source>
</evidence>
<keyword evidence="1 6" id="KW-0963">Cytoplasm</keyword>
<evidence type="ECO:0000313" key="7">
    <source>
        <dbReference type="EMBL" id="QAR31969.1"/>
    </source>
</evidence>
<feature type="binding site" evidence="6">
    <location>
        <position position="70"/>
    </location>
    <ligand>
        <name>S-adenosyl-L-methionine</name>
        <dbReference type="ChEBI" id="CHEBI:59789"/>
    </ligand>
</feature>
<evidence type="ECO:0000313" key="8">
    <source>
        <dbReference type="Proteomes" id="UP000287502"/>
    </source>
</evidence>
<keyword evidence="2 6" id="KW-0698">rRNA processing</keyword>
<dbReference type="EC" id="2.1.1.-" evidence="6"/>
<comment type="subcellular location">
    <subcellularLocation>
        <location evidence="6">Cytoplasm</location>
    </subcellularLocation>
</comment>
<dbReference type="HAMAP" id="MF_00074">
    <property type="entry name" value="16SrRNA_methyltr_G"/>
    <property type="match status" value="1"/>
</dbReference>
<protein>
    <recommendedName>
        <fullName evidence="6">Ribosomal RNA small subunit methyltransferase G</fullName>
        <ecNumber evidence="6">2.1.1.-</ecNumber>
    </recommendedName>
    <alternativeName>
        <fullName evidence="6">16S rRNA 7-methylguanosine methyltransferase</fullName>
        <shortName evidence="6">16S rRNA m7G methyltransferase</shortName>
    </alternativeName>
</protein>
<feature type="binding site" evidence="6">
    <location>
        <position position="129"/>
    </location>
    <ligand>
        <name>S-adenosyl-L-methionine</name>
        <dbReference type="ChEBI" id="CHEBI:59789"/>
    </ligand>
</feature>
<dbReference type="OrthoDB" id="9808773at2"/>
<dbReference type="Proteomes" id="UP000287502">
    <property type="component" value="Chromosome"/>
</dbReference>
<evidence type="ECO:0000256" key="4">
    <source>
        <dbReference type="ARBA" id="ARBA00022679"/>
    </source>
</evidence>
<organism evidence="7 8">
    <name type="scientific">Geovibrio thiophilus</name>
    <dbReference type="NCBI Taxonomy" id="139438"/>
    <lineage>
        <taxon>Bacteria</taxon>
        <taxon>Pseudomonadati</taxon>
        <taxon>Deferribacterota</taxon>
        <taxon>Deferribacteres</taxon>
        <taxon>Deferribacterales</taxon>
        <taxon>Geovibrionaceae</taxon>
        <taxon>Geovibrio</taxon>
    </lineage>
</organism>
<dbReference type="GO" id="GO:0070043">
    <property type="term" value="F:rRNA (guanine-N7-)-methyltransferase activity"/>
    <property type="evidence" value="ECO:0007669"/>
    <property type="project" value="UniProtKB-UniRule"/>
</dbReference>
<keyword evidence="3 6" id="KW-0489">Methyltransferase</keyword>
<keyword evidence="4 6" id="KW-0808">Transferase</keyword>
<dbReference type="AlphaFoldDB" id="A0A410JVB5"/>
<sequence length="214" mass="24459">MLSNYIKVSKEQSAMLEKFYELHMNAGLNLTAIKDREEFYFKHYLDSIYIFILKNVLRETMADIGSGGGFPGIVTAIFHPEMKITLVESIAKKCRFLEHAASELGLNNVRVLNCRAEEVKGQFDLITARGVAKVREILKWTKHLARKDTLWLLYKGERLEEEMKQAEDLLKKYRLGFENVRVEEPFTRTYTIIGGCGSFADGILRGTPSDVGSR</sequence>
<proteinExistence type="inferred from homology"/>
<dbReference type="EMBL" id="CP035108">
    <property type="protein sequence ID" value="QAR31969.1"/>
    <property type="molecule type" value="Genomic_DNA"/>
</dbReference>
<evidence type="ECO:0000256" key="6">
    <source>
        <dbReference type="HAMAP-Rule" id="MF_00074"/>
    </source>
</evidence>
<evidence type="ECO:0000256" key="2">
    <source>
        <dbReference type="ARBA" id="ARBA00022552"/>
    </source>
</evidence>
<name>A0A410JVB5_9BACT</name>
<keyword evidence="8" id="KW-1185">Reference proteome</keyword>
<dbReference type="SUPFAM" id="SSF53335">
    <property type="entry name" value="S-adenosyl-L-methionine-dependent methyltransferases"/>
    <property type="match status" value="1"/>
</dbReference>
<dbReference type="GO" id="GO:0005829">
    <property type="term" value="C:cytosol"/>
    <property type="evidence" value="ECO:0007669"/>
    <property type="project" value="TreeGrafter"/>
</dbReference>
<dbReference type="InterPro" id="IPR003682">
    <property type="entry name" value="rRNA_ssu_MeTfrase_G"/>
</dbReference>
<comment type="caution">
    <text evidence="6">Lacks conserved residue(s) required for the propagation of feature annotation.</text>
</comment>
<evidence type="ECO:0000256" key="5">
    <source>
        <dbReference type="ARBA" id="ARBA00022691"/>
    </source>
</evidence>
<evidence type="ECO:0000256" key="3">
    <source>
        <dbReference type="ARBA" id="ARBA00022603"/>
    </source>
</evidence>
<keyword evidence="5 6" id="KW-0949">S-adenosyl-L-methionine</keyword>
<accession>A0A410JVB5</accession>
<reference evidence="7 8" key="1">
    <citation type="submission" date="2019-01" db="EMBL/GenBank/DDBJ databases">
        <title>Geovibrio thiophilus DSM 11263, complete genome.</title>
        <authorList>
            <person name="Spring S."/>
            <person name="Bunk B."/>
            <person name="Sproer C."/>
        </authorList>
    </citation>
    <scope>NUCLEOTIDE SEQUENCE [LARGE SCALE GENOMIC DNA]</scope>
    <source>
        <strain evidence="7 8">DSM 11263</strain>
    </source>
</reference>
<feature type="binding site" evidence="6">
    <location>
        <position position="65"/>
    </location>
    <ligand>
        <name>S-adenosyl-L-methionine</name>
        <dbReference type="ChEBI" id="CHEBI:59789"/>
    </ligand>
</feature>
<dbReference type="NCBIfam" id="TIGR00138">
    <property type="entry name" value="rsmG_gidB"/>
    <property type="match status" value="1"/>
</dbReference>
<dbReference type="Gene3D" id="3.40.50.150">
    <property type="entry name" value="Vaccinia Virus protein VP39"/>
    <property type="match status" value="1"/>
</dbReference>
<dbReference type="PANTHER" id="PTHR31760">
    <property type="entry name" value="S-ADENOSYL-L-METHIONINE-DEPENDENT METHYLTRANSFERASES SUPERFAMILY PROTEIN"/>
    <property type="match status" value="1"/>
</dbReference>
<dbReference type="PANTHER" id="PTHR31760:SF0">
    <property type="entry name" value="S-ADENOSYL-L-METHIONINE-DEPENDENT METHYLTRANSFERASES SUPERFAMILY PROTEIN"/>
    <property type="match status" value="1"/>
</dbReference>
<dbReference type="RefSeq" id="WP_128465256.1">
    <property type="nucleotide sequence ID" value="NZ_CP035108.1"/>
</dbReference>